<protein>
    <submittedName>
        <fullName evidence="1">Uncharacterized protein</fullName>
    </submittedName>
</protein>
<name>A0A2W2EVM4_9ACTN</name>
<proteinExistence type="predicted"/>
<accession>A0A2W2EVM4</accession>
<evidence type="ECO:0000313" key="2">
    <source>
        <dbReference type="Proteomes" id="UP000248924"/>
    </source>
</evidence>
<dbReference type="AlphaFoldDB" id="A0A2W2EVM4"/>
<dbReference type="EMBL" id="POTY01000036">
    <property type="protein sequence ID" value="PZG20869.1"/>
    <property type="molecule type" value="Genomic_DNA"/>
</dbReference>
<sequence length="94" mass="10188">MGAERPDAGLAEVASAAGVSPRHVRRLIATEPDSHDQVTKYGCPSRRMPRPPFCAGAETWQARCRQPSIGLLHLDICRRRCAFSRSGVAATTSI</sequence>
<keyword evidence="2" id="KW-1185">Reference proteome</keyword>
<dbReference type="Proteomes" id="UP000248924">
    <property type="component" value="Unassembled WGS sequence"/>
</dbReference>
<gene>
    <name evidence="1" type="ORF">C1I95_08520</name>
</gene>
<comment type="caution">
    <text evidence="1">The sequence shown here is derived from an EMBL/GenBank/DDBJ whole genome shotgun (WGS) entry which is preliminary data.</text>
</comment>
<organism evidence="1 2">
    <name type="scientific">Micromonospora craterilacus</name>
    <dbReference type="NCBI Taxonomy" id="1655439"/>
    <lineage>
        <taxon>Bacteria</taxon>
        <taxon>Bacillati</taxon>
        <taxon>Actinomycetota</taxon>
        <taxon>Actinomycetes</taxon>
        <taxon>Micromonosporales</taxon>
        <taxon>Micromonosporaceae</taxon>
        <taxon>Micromonospora</taxon>
    </lineage>
</organism>
<evidence type="ECO:0000313" key="1">
    <source>
        <dbReference type="EMBL" id="PZG20869.1"/>
    </source>
</evidence>
<reference evidence="1 2" key="1">
    <citation type="submission" date="2018-01" db="EMBL/GenBank/DDBJ databases">
        <title>Draft genome sequence of Jishengella sp. NA12.</title>
        <authorList>
            <person name="Sahin N."/>
            <person name="Ay H."/>
            <person name="Saygin H."/>
        </authorList>
    </citation>
    <scope>NUCLEOTIDE SEQUENCE [LARGE SCALE GENOMIC DNA]</scope>
    <source>
        <strain evidence="1 2">NA12</strain>
    </source>
</reference>